<feature type="chain" id="PRO_5027876994" description="Fimbrial protein" evidence="1">
    <location>
        <begin position="22"/>
        <end position="139"/>
    </location>
</feature>
<evidence type="ECO:0008006" key="3">
    <source>
        <dbReference type="Google" id="ProtNLM"/>
    </source>
</evidence>
<evidence type="ECO:0000256" key="1">
    <source>
        <dbReference type="SAM" id="SignalP"/>
    </source>
</evidence>
<feature type="signal peptide" evidence="1">
    <location>
        <begin position="1"/>
        <end position="21"/>
    </location>
</feature>
<reference evidence="2" key="2">
    <citation type="submission" date="2018-07" db="EMBL/GenBank/DDBJ databases">
        <authorList>
            <consortium name="NCBI Pathogen Detection Project"/>
        </authorList>
    </citation>
    <scope>NUCLEOTIDE SEQUENCE</scope>
    <source>
        <strain evidence="2">10-8458</strain>
    </source>
</reference>
<sequence>MKSSLRFFLLMFILASNVVFSASISVISTGSYSYTQQGDELIGGQKASITWNIIIKDSSNAVVTISSWHAPFTCEGSYTISNEKDYTALSWSGKNNEDSECDIPSPQILLKKSSSGRILIHSELFPWNNKGWQTVREIR</sequence>
<organism evidence="2">
    <name type="scientific">Salmonella enterica subsp. enterica serovar Lattenkamp</name>
    <dbReference type="NCBI Taxonomy" id="2564671"/>
    <lineage>
        <taxon>Bacteria</taxon>
        <taxon>Pseudomonadati</taxon>
        <taxon>Pseudomonadota</taxon>
        <taxon>Gammaproteobacteria</taxon>
        <taxon>Enterobacterales</taxon>
        <taxon>Enterobacteriaceae</taxon>
        <taxon>Salmonella</taxon>
    </lineage>
</organism>
<dbReference type="EMBL" id="DAASNA010000024">
    <property type="protein sequence ID" value="HAE6197129.1"/>
    <property type="molecule type" value="Genomic_DNA"/>
</dbReference>
<protein>
    <recommendedName>
        <fullName evidence="3">Fimbrial protein</fullName>
    </recommendedName>
</protein>
<accession>A0A734FWC3</accession>
<dbReference type="AlphaFoldDB" id="A0A734FWC3"/>
<comment type="caution">
    <text evidence="2">The sequence shown here is derived from an EMBL/GenBank/DDBJ whole genome shotgun (WGS) entry which is preliminary data.</text>
</comment>
<proteinExistence type="predicted"/>
<evidence type="ECO:0000313" key="2">
    <source>
        <dbReference type="EMBL" id="HAE6197129.1"/>
    </source>
</evidence>
<reference evidence="2" key="1">
    <citation type="journal article" date="2018" name="Genome Biol.">
        <title>SKESA: strategic k-mer extension for scrupulous assemblies.</title>
        <authorList>
            <person name="Souvorov A."/>
            <person name="Agarwala R."/>
            <person name="Lipman D.J."/>
        </authorList>
    </citation>
    <scope>NUCLEOTIDE SEQUENCE</scope>
    <source>
        <strain evidence="2">10-8458</strain>
    </source>
</reference>
<keyword evidence="1" id="KW-0732">Signal</keyword>
<name>A0A734FWC3_SALET</name>
<gene>
    <name evidence="2" type="ORF">G4I95_004422</name>
</gene>